<gene>
    <name evidence="3" type="ORF">HHI36_023286</name>
</gene>
<feature type="compositionally biased region" description="Basic and acidic residues" evidence="2">
    <location>
        <begin position="97"/>
        <end position="108"/>
    </location>
</feature>
<name>A0ABD2PGB6_9CUCU</name>
<feature type="region of interest" description="Disordered" evidence="2">
    <location>
        <begin position="87"/>
        <end position="159"/>
    </location>
</feature>
<evidence type="ECO:0000313" key="4">
    <source>
        <dbReference type="Proteomes" id="UP001516400"/>
    </source>
</evidence>
<dbReference type="EMBL" id="JABFTP020000186">
    <property type="protein sequence ID" value="KAL3289898.1"/>
    <property type="molecule type" value="Genomic_DNA"/>
</dbReference>
<feature type="region of interest" description="Disordered" evidence="2">
    <location>
        <begin position="280"/>
        <end position="348"/>
    </location>
</feature>
<feature type="compositionally biased region" description="Polar residues" evidence="2">
    <location>
        <begin position="311"/>
        <end position="323"/>
    </location>
</feature>
<dbReference type="Proteomes" id="UP001516400">
    <property type="component" value="Unassembled WGS sequence"/>
</dbReference>
<feature type="compositionally biased region" description="Acidic residues" evidence="2">
    <location>
        <begin position="466"/>
        <end position="476"/>
    </location>
</feature>
<protein>
    <submittedName>
        <fullName evidence="3">Uncharacterized protein</fullName>
    </submittedName>
</protein>
<evidence type="ECO:0000256" key="2">
    <source>
        <dbReference type="SAM" id="MobiDB-lite"/>
    </source>
</evidence>
<comment type="caution">
    <text evidence="3">The sequence shown here is derived from an EMBL/GenBank/DDBJ whole genome shotgun (WGS) entry which is preliminary data.</text>
</comment>
<evidence type="ECO:0000256" key="1">
    <source>
        <dbReference type="SAM" id="Coils"/>
    </source>
</evidence>
<organism evidence="3 4">
    <name type="scientific">Cryptolaemus montrouzieri</name>
    <dbReference type="NCBI Taxonomy" id="559131"/>
    <lineage>
        <taxon>Eukaryota</taxon>
        <taxon>Metazoa</taxon>
        <taxon>Ecdysozoa</taxon>
        <taxon>Arthropoda</taxon>
        <taxon>Hexapoda</taxon>
        <taxon>Insecta</taxon>
        <taxon>Pterygota</taxon>
        <taxon>Neoptera</taxon>
        <taxon>Endopterygota</taxon>
        <taxon>Coleoptera</taxon>
        <taxon>Polyphaga</taxon>
        <taxon>Cucujiformia</taxon>
        <taxon>Coccinelloidea</taxon>
        <taxon>Coccinellidae</taxon>
        <taxon>Scymninae</taxon>
        <taxon>Scymnini</taxon>
        <taxon>Cryptolaemus</taxon>
    </lineage>
</organism>
<sequence length="906" mass="104724">MGNIGSQSGQLKYKNNNSENLQWANSFPRTQTRIQHSQLKVLPEKSAEIRLRHTENGEILQTGGTLTGRQIQSKFIDTREIKKCGSEPHLHKLLGPRHADPFEAERERKFRKKYRAPPPPNSSGTFNEHSPDNWESSRGTTPKPRLFKTKIQSERKRSVPDYHEESEFFELPKKSVQNDSEKKFLSPSHRLSLPALNQPTWDFQGELKEATKRLRKIRSDDNDDFSSRRGSIEDAAKNNKLKTLDHHINRMDLLKLKSADFSHPKDIQHDELLPFIRSEASGKESSIEESPPKHSKEIKNEGPKHFYFGMLSSQSTPFSNTNDSKSKFRNKNYPDSESSTEIKHNDYDSDVDINSRQLLPKKSQDLPRFSIAEWKQSSSFESVMNPETSKEFKYSSEENEEPPRIFSIFPTRSRSNERSRSGDSGISGDGSPALYEDTADPLITTKNNLKTSQSSIIPGWTPQQDLGDDSSFEEESYTAGEYSETFESEANQRHVFSLSLPRDHHLASYANPDQSHNATNFDKIRRSVSGILNTINKKEAESSPENEKGNWFLNKSCSALNTNSLQMKYSRISDELDEFLTRNKKFNSGRLMYLPKADKPLRPRKYETRNRQKNVREEKSDRTYINPENITETNTMPIQESLQDSPLLTDRKTAKKKSKRFTFQSTIRQIERRRIAEKLSREAEKKEQQRLRELEVMQKVEKEFQMKRAREKVNIKQQLNRYSLEKSRSNSPPDLKRDPTLTRDISQIRSEPDGAVSSSPTSSLSQLGNGKQEHTKYFEDNLDYVNNNSEYKSCSDSSEDNRSKPIMQTKVLSEYRQPQREYKDYQSSKKHLLNRTDSPRQTTIHPKVTCKMPKSKAVSRYGSNNYRKDFANGIKTKSEVLWNQQSVQTKISPNKYCSQFGPLTRF</sequence>
<feature type="region of interest" description="Disordered" evidence="2">
    <location>
        <begin position="453"/>
        <end position="488"/>
    </location>
</feature>
<feature type="compositionally biased region" description="Low complexity" evidence="2">
    <location>
        <begin position="422"/>
        <end position="431"/>
    </location>
</feature>
<feature type="region of interest" description="Disordered" evidence="2">
    <location>
        <begin position="789"/>
        <end position="808"/>
    </location>
</feature>
<feature type="region of interest" description="Disordered" evidence="2">
    <location>
        <begin position="377"/>
        <end position="437"/>
    </location>
</feature>
<feature type="coiled-coil region" evidence="1">
    <location>
        <begin position="676"/>
        <end position="703"/>
    </location>
</feature>
<feature type="compositionally biased region" description="Polar residues" evidence="2">
    <location>
        <begin position="453"/>
        <end position="464"/>
    </location>
</feature>
<feature type="region of interest" description="Disordered" evidence="2">
    <location>
        <begin position="718"/>
        <end position="771"/>
    </location>
</feature>
<reference evidence="3 4" key="1">
    <citation type="journal article" date="2021" name="BMC Biol.">
        <title>Horizontally acquired antibacterial genes associated with adaptive radiation of ladybird beetles.</title>
        <authorList>
            <person name="Li H.S."/>
            <person name="Tang X.F."/>
            <person name="Huang Y.H."/>
            <person name="Xu Z.Y."/>
            <person name="Chen M.L."/>
            <person name="Du X.Y."/>
            <person name="Qiu B.Y."/>
            <person name="Chen P.T."/>
            <person name="Zhang W."/>
            <person name="Slipinski A."/>
            <person name="Escalona H.E."/>
            <person name="Waterhouse R.M."/>
            <person name="Zwick A."/>
            <person name="Pang H."/>
        </authorList>
    </citation>
    <scope>NUCLEOTIDE SEQUENCE [LARGE SCALE GENOMIC DNA]</scope>
    <source>
        <strain evidence="3">SYSU2018</strain>
    </source>
</reference>
<keyword evidence="1" id="KW-0175">Coiled coil</keyword>
<evidence type="ECO:0000313" key="3">
    <source>
        <dbReference type="EMBL" id="KAL3289898.1"/>
    </source>
</evidence>
<feature type="compositionally biased region" description="Basic and acidic residues" evidence="2">
    <location>
        <begin position="723"/>
        <end position="741"/>
    </location>
</feature>
<feature type="compositionally biased region" description="Polar residues" evidence="2">
    <location>
        <begin position="377"/>
        <end position="387"/>
    </location>
</feature>
<keyword evidence="4" id="KW-1185">Reference proteome</keyword>
<accession>A0ABD2PGB6</accession>
<proteinExistence type="predicted"/>
<feature type="compositionally biased region" description="Polar residues" evidence="2">
    <location>
        <begin position="122"/>
        <end position="140"/>
    </location>
</feature>
<dbReference type="AlphaFoldDB" id="A0ABD2PGB6"/>
<feature type="compositionally biased region" description="Basic and acidic residues" evidence="2">
    <location>
        <begin position="280"/>
        <end position="304"/>
    </location>
</feature>